<keyword evidence="2" id="KW-1185">Reference proteome</keyword>
<dbReference type="AlphaFoldDB" id="A0A6I3L7L5"/>
<sequence length="162" mass="18512">MTDQQLWDAFVEAQGELNRRQAEFYQNATNRTEILRAALNEGGWQQATALGYLTSLSDDGADLLPQLVELSLSHSQALAARRAINRVPRQRLWPQLESLVLGKLDTADDDDYRRFAELLAHVKAWPLLERLVLRARSSDNPDVCEVADDFSEWYGPMWSRKP</sequence>
<proteinExistence type="predicted"/>
<comment type="caution">
    <text evidence="1">The sequence shown here is derived from an EMBL/GenBank/DDBJ whole genome shotgun (WGS) entry which is preliminary data.</text>
</comment>
<organism evidence="1 2">
    <name type="scientific">Nocardia aurantiaca</name>
    <dbReference type="NCBI Taxonomy" id="2675850"/>
    <lineage>
        <taxon>Bacteria</taxon>
        <taxon>Bacillati</taxon>
        <taxon>Actinomycetota</taxon>
        <taxon>Actinomycetes</taxon>
        <taxon>Mycobacteriales</taxon>
        <taxon>Nocardiaceae</taxon>
        <taxon>Nocardia</taxon>
    </lineage>
</organism>
<accession>A0A6I3L7L5</accession>
<dbReference type="RefSeq" id="WP_154791944.1">
    <property type="nucleotide sequence ID" value="NZ_WMBB01000030.1"/>
</dbReference>
<dbReference type="EMBL" id="WMBB01000030">
    <property type="protein sequence ID" value="MTE17531.1"/>
    <property type="molecule type" value="Genomic_DNA"/>
</dbReference>
<protein>
    <submittedName>
        <fullName evidence="1">Uncharacterized protein</fullName>
    </submittedName>
</protein>
<gene>
    <name evidence="1" type="ORF">GLP40_32950</name>
</gene>
<evidence type="ECO:0000313" key="2">
    <source>
        <dbReference type="Proteomes" id="UP000432464"/>
    </source>
</evidence>
<name>A0A6I3L7L5_9NOCA</name>
<dbReference type="Proteomes" id="UP000432464">
    <property type="component" value="Unassembled WGS sequence"/>
</dbReference>
<evidence type="ECO:0000313" key="1">
    <source>
        <dbReference type="EMBL" id="MTE17531.1"/>
    </source>
</evidence>
<reference evidence="1 2" key="1">
    <citation type="submission" date="2019-11" db="EMBL/GenBank/DDBJ databases">
        <title>Nocardia sp. nov. CT2-14 isolated from soil.</title>
        <authorList>
            <person name="Kanchanasin P."/>
            <person name="Tanasupawat S."/>
            <person name="Yuki M."/>
            <person name="Kudo T."/>
        </authorList>
    </citation>
    <scope>NUCLEOTIDE SEQUENCE [LARGE SCALE GENOMIC DNA]</scope>
    <source>
        <strain evidence="1 2">CT2-14</strain>
    </source>
</reference>